<keyword evidence="2" id="KW-1185">Reference proteome</keyword>
<dbReference type="RefSeq" id="WP_183211721.1">
    <property type="nucleotide sequence ID" value="NZ_JACHOR010000001.1"/>
</dbReference>
<comment type="caution">
    <text evidence="1">The sequence shown here is derived from an EMBL/GenBank/DDBJ whole genome shotgun (WGS) entry which is preliminary data.</text>
</comment>
<dbReference type="Proteomes" id="UP000545037">
    <property type="component" value="Unassembled WGS sequence"/>
</dbReference>
<protein>
    <submittedName>
        <fullName evidence="1">Uncharacterized protein</fullName>
    </submittedName>
</protein>
<accession>A0A7W9FCT6</accession>
<dbReference type="AlphaFoldDB" id="A0A7W9FCT6"/>
<reference evidence="1 2" key="1">
    <citation type="submission" date="2020-08" db="EMBL/GenBank/DDBJ databases">
        <title>Genomic Encyclopedia of Type Strains, Phase IV (KMG-IV): sequencing the most valuable type-strain genomes for metagenomic binning, comparative biology and taxonomic classification.</title>
        <authorList>
            <person name="Goeker M."/>
        </authorList>
    </citation>
    <scope>NUCLEOTIDE SEQUENCE [LARGE SCALE GENOMIC DNA]</scope>
    <source>
        <strain evidence="1 2">DSM 4737</strain>
    </source>
</reference>
<organism evidence="1 2">
    <name type="scientific">Brevundimonas variabilis</name>
    <dbReference type="NCBI Taxonomy" id="74312"/>
    <lineage>
        <taxon>Bacteria</taxon>
        <taxon>Pseudomonadati</taxon>
        <taxon>Pseudomonadota</taxon>
        <taxon>Alphaproteobacteria</taxon>
        <taxon>Caulobacterales</taxon>
        <taxon>Caulobacteraceae</taxon>
        <taxon>Brevundimonas</taxon>
    </lineage>
</organism>
<sequence>MNDRALADFLSALDADLARQDEALSDPISLIGSGERMYRAMERLAQAGVGDEQAAELLRADVERRAWMSDQGYGMA</sequence>
<evidence type="ECO:0000313" key="2">
    <source>
        <dbReference type="Proteomes" id="UP000545037"/>
    </source>
</evidence>
<evidence type="ECO:0000313" key="1">
    <source>
        <dbReference type="EMBL" id="MBB5744761.1"/>
    </source>
</evidence>
<dbReference type="EMBL" id="JACHOR010000001">
    <property type="protein sequence ID" value="MBB5744761.1"/>
    <property type="molecule type" value="Genomic_DNA"/>
</dbReference>
<gene>
    <name evidence="1" type="ORF">GGR13_000333</name>
</gene>
<name>A0A7W9FCT6_9CAUL</name>
<proteinExistence type="predicted"/>